<dbReference type="Proteomes" id="UP001428774">
    <property type="component" value="Unassembled WGS sequence"/>
</dbReference>
<evidence type="ECO:0000313" key="2">
    <source>
        <dbReference type="EMBL" id="MEN9062787.1"/>
    </source>
</evidence>
<dbReference type="RefSeq" id="WP_347167713.1">
    <property type="nucleotide sequence ID" value="NZ_JBDNCH010000002.1"/>
</dbReference>
<keyword evidence="1" id="KW-0732">Signal</keyword>
<dbReference type="EMBL" id="JBDNCH010000002">
    <property type="protein sequence ID" value="MEN9062787.1"/>
    <property type="molecule type" value="Genomic_DNA"/>
</dbReference>
<organism evidence="2 3">
    <name type="scientific">Ponticoccus litoralis</name>
    <dbReference type="NCBI Taxonomy" id="422297"/>
    <lineage>
        <taxon>Bacteria</taxon>
        <taxon>Pseudomonadati</taxon>
        <taxon>Pseudomonadota</taxon>
        <taxon>Alphaproteobacteria</taxon>
        <taxon>Rhodobacterales</taxon>
        <taxon>Roseobacteraceae</taxon>
        <taxon>Ponticoccus</taxon>
    </lineage>
</organism>
<evidence type="ECO:0008006" key="4">
    <source>
        <dbReference type="Google" id="ProtNLM"/>
    </source>
</evidence>
<proteinExistence type="predicted"/>
<feature type="chain" id="PRO_5043779571" description="Secreted protein" evidence="1">
    <location>
        <begin position="35"/>
        <end position="72"/>
    </location>
</feature>
<gene>
    <name evidence="2" type="ORF">ABFB10_19150</name>
</gene>
<keyword evidence="3" id="KW-1185">Reference proteome</keyword>
<sequence length="72" mass="7665">MARNLYYRDFTLCKAAALVALIGLAAALGGVPHASDLADNEPDIEHEARVMPDTLLTQLAACTEAAKVNVRL</sequence>
<evidence type="ECO:0000256" key="1">
    <source>
        <dbReference type="SAM" id="SignalP"/>
    </source>
</evidence>
<feature type="signal peptide" evidence="1">
    <location>
        <begin position="1"/>
        <end position="34"/>
    </location>
</feature>
<name>A0AAW9SQE7_9RHOB</name>
<accession>A0AAW9SQE7</accession>
<protein>
    <recommendedName>
        <fullName evidence="4">Secreted protein</fullName>
    </recommendedName>
</protein>
<evidence type="ECO:0000313" key="3">
    <source>
        <dbReference type="Proteomes" id="UP001428774"/>
    </source>
</evidence>
<dbReference type="AlphaFoldDB" id="A0AAW9SQE7"/>
<reference evidence="2 3" key="1">
    <citation type="submission" date="2024-05" db="EMBL/GenBank/DDBJ databases">
        <title>Genome sequence of Ponticoccus litoralis KCCM 90028.</title>
        <authorList>
            <person name="Kim J.M."/>
            <person name="Lee J.K."/>
            <person name="Choi B.J."/>
            <person name="Bayburt H."/>
            <person name="Baek J.H."/>
            <person name="Jeon C.O."/>
        </authorList>
    </citation>
    <scope>NUCLEOTIDE SEQUENCE [LARGE SCALE GENOMIC DNA]</scope>
    <source>
        <strain evidence="2 3">KCCM 90028</strain>
    </source>
</reference>
<comment type="caution">
    <text evidence="2">The sequence shown here is derived from an EMBL/GenBank/DDBJ whole genome shotgun (WGS) entry which is preliminary data.</text>
</comment>